<feature type="domain" description="Ribosomal RNA small subunit methyltransferase E PUA-like" evidence="14">
    <location>
        <begin position="21"/>
        <end position="67"/>
    </location>
</feature>
<dbReference type="PANTHER" id="PTHR30027:SF3">
    <property type="entry name" value="16S RRNA (URACIL(1498)-N(3))-METHYLTRANSFERASE"/>
    <property type="match status" value="1"/>
</dbReference>
<dbReference type="InterPro" id="IPR006700">
    <property type="entry name" value="RsmE"/>
</dbReference>
<name>A0A1Y1SFK9_9GAMM</name>
<comment type="subcellular location">
    <subcellularLocation>
        <location evidence="1 12">Cytoplasm</location>
    </subcellularLocation>
</comment>
<dbReference type="InterPro" id="IPR046886">
    <property type="entry name" value="RsmE_MTase_dom"/>
</dbReference>
<dbReference type="SUPFAM" id="SSF88697">
    <property type="entry name" value="PUA domain-like"/>
    <property type="match status" value="1"/>
</dbReference>
<dbReference type="OrthoDB" id="9815641at2"/>
<evidence type="ECO:0000313" key="15">
    <source>
        <dbReference type="EMBL" id="ORE87483.1"/>
    </source>
</evidence>
<dbReference type="NCBIfam" id="TIGR00046">
    <property type="entry name" value="RsmE family RNA methyltransferase"/>
    <property type="match status" value="1"/>
</dbReference>
<dbReference type="RefSeq" id="WP_083561712.1">
    <property type="nucleotide sequence ID" value="NZ_AQQV01000002.1"/>
</dbReference>
<comment type="function">
    <text evidence="10 12">Specifically methylates the N3 position of the uracil ring of uridine 1498 (m3U1498) in 16S rRNA. Acts on the fully assembled 30S ribosomal subunit.</text>
</comment>
<keyword evidence="5 12" id="KW-0963">Cytoplasm</keyword>
<dbReference type="GO" id="GO:0070475">
    <property type="term" value="P:rRNA base methylation"/>
    <property type="evidence" value="ECO:0007669"/>
    <property type="project" value="TreeGrafter"/>
</dbReference>
<keyword evidence="8 12" id="KW-0808">Transferase</keyword>
<keyword evidence="16" id="KW-1185">Reference proteome</keyword>
<dbReference type="InterPro" id="IPR029026">
    <property type="entry name" value="tRNA_m1G_MTases_N"/>
</dbReference>
<keyword evidence="6 12" id="KW-0698">rRNA processing</keyword>
<dbReference type="AlphaFoldDB" id="A0A1Y1SFK9"/>
<evidence type="ECO:0000256" key="10">
    <source>
        <dbReference type="ARBA" id="ARBA00025699"/>
    </source>
</evidence>
<comment type="caution">
    <text evidence="15">The sequence shown here is derived from an EMBL/GenBank/DDBJ whole genome shotgun (WGS) entry which is preliminary data.</text>
</comment>
<organism evidence="15 16">
    <name type="scientific">Oceanococcus atlanticus</name>
    <dbReference type="NCBI Taxonomy" id="1317117"/>
    <lineage>
        <taxon>Bacteria</taxon>
        <taxon>Pseudomonadati</taxon>
        <taxon>Pseudomonadota</taxon>
        <taxon>Gammaproteobacteria</taxon>
        <taxon>Chromatiales</taxon>
        <taxon>Oceanococcaceae</taxon>
        <taxon>Oceanococcus</taxon>
    </lineage>
</organism>
<proteinExistence type="inferred from homology"/>
<evidence type="ECO:0000256" key="8">
    <source>
        <dbReference type="ARBA" id="ARBA00022679"/>
    </source>
</evidence>
<evidence type="ECO:0000256" key="4">
    <source>
        <dbReference type="ARBA" id="ARBA00013673"/>
    </source>
</evidence>
<dbReference type="GO" id="GO:0070042">
    <property type="term" value="F:rRNA (uridine-N3-)-methyltransferase activity"/>
    <property type="evidence" value="ECO:0007669"/>
    <property type="project" value="TreeGrafter"/>
</dbReference>
<gene>
    <name evidence="15" type="ORF">ATO7_10587</name>
</gene>
<evidence type="ECO:0000256" key="6">
    <source>
        <dbReference type="ARBA" id="ARBA00022552"/>
    </source>
</evidence>
<dbReference type="SUPFAM" id="SSF75217">
    <property type="entry name" value="alpha/beta knot"/>
    <property type="match status" value="1"/>
</dbReference>
<dbReference type="CDD" id="cd18084">
    <property type="entry name" value="RsmE-like"/>
    <property type="match status" value="1"/>
</dbReference>
<keyword evidence="7 12" id="KW-0489">Methyltransferase</keyword>
<evidence type="ECO:0000256" key="3">
    <source>
        <dbReference type="ARBA" id="ARBA00012328"/>
    </source>
</evidence>
<dbReference type="Pfam" id="PF04452">
    <property type="entry name" value="Methyltrans_RNA"/>
    <property type="match status" value="1"/>
</dbReference>
<evidence type="ECO:0000256" key="7">
    <source>
        <dbReference type="ARBA" id="ARBA00022603"/>
    </source>
</evidence>
<dbReference type="Gene3D" id="3.40.1280.10">
    <property type="match status" value="1"/>
</dbReference>
<evidence type="ECO:0000256" key="9">
    <source>
        <dbReference type="ARBA" id="ARBA00022691"/>
    </source>
</evidence>
<dbReference type="InterPro" id="IPR015947">
    <property type="entry name" value="PUA-like_sf"/>
</dbReference>
<comment type="catalytic activity">
    <reaction evidence="11 12">
        <text>uridine(1498) in 16S rRNA + S-adenosyl-L-methionine = N(3)-methyluridine(1498) in 16S rRNA + S-adenosyl-L-homocysteine + H(+)</text>
        <dbReference type="Rhea" id="RHEA:42920"/>
        <dbReference type="Rhea" id="RHEA-COMP:10283"/>
        <dbReference type="Rhea" id="RHEA-COMP:10284"/>
        <dbReference type="ChEBI" id="CHEBI:15378"/>
        <dbReference type="ChEBI" id="CHEBI:57856"/>
        <dbReference type="ChEBI" id="CHEBI:59789"/>
        <dbReference type="ChEBI" id="CHEBI:65315"/>
        <dbReference type="ChEBI" id="CHEBI:74502"/>
        <dbReference type="EC" id="2.1.1.193"/>
    </reaction>
</comment>
<dbReference type="EMBL" id="AQQV01000002">
    <property type="protein sequence ID" value="ORE87483.1"/>
    <property type="molecule type" value="Genomic_DNA"/>
</dbReference>
<evidence type="ECO:0000256" key="1">
    <source>
        <dbReference type="ARBA" id="ARBA00004496"/>
    </source>
</evidence>
<dbReference type="Proteomes" id="UP000192342">
    <property type="component" value="Unassembled WGS sequence"/>
</dbReference>
<feature type="domain" description="Ribosomal RNA small subunit methyltransferase E methyltransferase" evidence="13">
    <location>
        <begin position="76"/>
        <end position="237"/>
    </location>
</feature>
<evidence type="ECO:0000256" key="11">
    <source>
        <dbReference type="ARBA" id="ARBA00047944"/>
    </source>
</evidence>
<accession>A0A1Y1SFK9</accession>
<dbReference type="PANTHER" id="PTHR30027">
    <property type="entry name" value="RIBOSOMAL RNA SMALL SUBUNIT METHYLTRANSFERASE E"/>
    <property type="match status" value="1"/>
</dbReference>
<dbReference type="EC" id="2.1.1.193" evidence="3 12"/>
<reference evidence="15 16" key="1">
    <citation type="submission" date="2013-04" db="EMBL/GenBank/DDBJ databases">
        <title>Oceanococcus atlanticus 22II-S10r2 Genome Sequencing.</title>
        <authorList>
            <person name="Lai Q."/>
            <person name="Li G."/>
            <person name="Shao Z."/>
        </authorList>
    </citation>
    <scope>NUCLEOTIDE SEQUENCE [LARGE SCALE GENOMIC DNA]</scope>
    <source>
        <strain evidence="15 16">22II-S10r2</strain>
    </source>
</reference>
<dbReference type="NCBIfam" id="NF008692">
    <property type="entry name" value="PRK11713.1-5"/>
    <property type="match status" value="1"/>
</dbReference>
<evidence type="ECO:0000259" key="14">
    <source>
        <dbReference type="Pfam" id="PF20260"/>
    </source>
</evidence>
<protein>
    <recommendedName>
        <fullName evidence="4 12">Ribosomal RNA small subunit methyltransferase E</fullName>
        <ecNumber evidence="3 12">2.1.1.193</ecNumber>
    </recommendedName>
</protein>
<dbReference type="InterPro" id="IPR046887">
    <property type="entry name" value="RsmE_PUA-like"/>
</dbReference>
<dbReference type="STRING" id="1317117.ATO7_10587"/>
<evidence type="ECO:0000256" key="2">
    <source>
        <dbReference type="ARBA" id="ARBA00005528"/>
    </source>
</evidence>
<evidence type="ECO:0000259" key="13">
    <source>
        <dbReference type="Pfam" id="PF04452"/>
    </source>
</evidence>
<dbReference type="GO" id="GO:0005737">
    <property type="term" value="C:cytoplasm"/>
    <property type="evidence" value="ECO:0007669"/>
    <property type="project" value="UniProtKB-SubCell"/>
</dbReference>
<keyword evidence="9 12" id="KW-0949">S-adenosyl-L-methionine</keyword>
<dbReference type="Pfam" id="PF20260">
    <property type="entry name" value="PUA_4"/>
    <property type="match status" value="1"/>
</dbReference>
<evidence type="ECO:0000256" key="12">
    <source>
        <dbReference type="PIRNR" id="PIRNR015601"/>
    </source>
</evidence>
<sequence length="245" mass="26574">MAHTPRLHWPEALTTGEVVQLDDERAHHLLRVLKRREGDAVVLFQAPDREFAAHIQSADKHRLSLRIDSADQRLSESNLHSVLVQGVSRGDRMDYAIQKSVELGVHSIVPVMTERSGVQLDAKRLHKKQAHWQAVALSAAEQCGRTVVPTIQPCIKLVEFLAAGAHQGVVLDPAGAALDGLNPPNLDQAFKLLIGPEGGLSEDEVALAARAGLQRLRLGPRILRTETAAVAALAALQLQFGDLGQ</sequence>
<evidence type="ECO:0000256" key="5">
    <source>
        <dbReference type="ARBA" id="ARBA00022490"/>
    </source>
</evidence>
<dbReference type="PIRSF" id="PIRSF015601">
    <property type="entry name" value="MTase_slr0722"/>
    <property type="match status" value="1"/>
</dbReference>
<dbReference type="InterPro" id="IPR029028">
    <property type="entry name" value="Alpha/beta_knot_MTases"/>
</dbReference>
<comment type="similarity">
    <text evidence="2 12">Belongs to the RNA methyltransferase RsmE family.</text>
</comment>
<evidence type="ECO:0000313" key="16">
    <source>
        <dbReference type="Proteomes" id="UP000192342"/>
    </source>
</evidence>